<name>A0AAE8GAH2_ACIPI</name>
<comment type="caution">
    <text evidence="1">The sequence shown here is derived from an EMBL/GenBank/DDBJ whole genome shotgun (WGS) entry which is preliminary data.</text>
</comment>
<dbReference type="Gene3D" id="1.10.238.160">
    <property type="match status" value="1"/>
</dbReference>
<proteinExistence type="predicted"/>
<gene>
    <name evidence="1" type="ORF">EXD98_13965</name>
</gene>
<dbReference type="RefSeq" id="WP_130173690.1">
    <property type="nucleotide sequence ID" value="NZ_SGTH01000006.1"/>
</dbReference>
<dbReference type="EMBL" id="SGTH01000006">
    <property type="protein sequence ID" value="RZH26946.1"/>
    <property type="molecule type" value="Genomic_DNA"/>
</dbReference>
<sequence>MNASLTQTTFVMNKIINIKQVIEFTGLSRATIYNLLDPKSEYYDSTFPKQVRLTTNRVGWSAFEINEWIESKLAQR</sequence>
<evidence type="ECO:0000313" key="1">
    <source>
        <dbReference type="EMBL" id="RZH26946.1"/>
    </source>
</evidence>
<evidence type="ECO:0000313" key="2">
    <source>
        <dbReference type="Proteomes" id="UP000294065"/>
    </source>
</evidence>
<protein>
    <submittedName>
        <fullName evidence="1">AlpA family transcriptional regulator</fullName>
    </submittedName>
</protein>
<dbReference type="Pfam" id="PF05930">
    <property type="entry name" value="Phage_AlpA"/>
    <property type="match status" value="1"/>
</dbReference>
<dbReference type="PANTHER" id="PTHR36154:SF1">
    <property type="entry name" value="DNA-BINDING TRANSCRIPTIONAL ACTIVATOR ALPA"/>
    <property type="match status" value="1"/>
</dbReference>
<organism evidence="1 2">
    <name type="scientific">Acinetobacter pittii</name>
    <name type="common">Acinetobacter genomosp. 3</name>
    <dbReference type="NCBI Taxonomy" id="48296"/>
    <lineage>
        <taxon>Bacteria</taxon>
        <taxon>Pseudomonadati</taxon>
        <taxon>Pseudomonadota</taxon>
        <taxon>Gammaproteobacteria</taxon>
        <taxon>Moraxellales</taxon>
        <taxon>Moraxellaceae</taxon>
        <taxon>Acinetobacter</taxon>
        <taxon>Acinetobacter calcoaceticus/baumannii complex</taxon>
    </lineage>
</organism>
<accession>A0AAE8GAH2</accession>
<dbReference type="InterPro" id="IPR052931">
    <property type="entry name" value="Prophage_regulatory_activator"/>
</dbReference>
<dbReference type="Proteomes" id="UP000294065">
    <property type="component" value="Unassembled WGS sequence"/>
</dbReference>
<dbReference type="InterPro" id="IPR010260">
    <property type="entry name" value="AlpA"/>
</dbReference>
<dbReference type="AlphaFoldDB" id="A0AAE8GAH2"/>
<dbReference type="PANTHER" id="PTHR36154">
    <property type="entry name" value="DNA-BINDING TRANSCRIPTIONAL ACTIVATOR ALPA"/>
    <property type="match status" value="1"/>
</dbReference>
<reference evidence="1 2" key="1">
    <citation type="submission" date="2019-02" db="EMBL/GenBank/DDBJ databases">
        <title>The Batch Genome Submission of Acinetobacter spp. strains.</title>
        <authorList>
            <person name="Qin J."/>
            <person name="Hu Y."/>
            <person name="Ye H."/>
            <person name="Wei L."/>
            <person name="Feng Y."/>
            <person name="Zong Z."/>
        </authorList>
    </citation>
    <scope>NUCLEOTIDE SEQUENCE [LARGE SCALE GENOMIC DNA]</scope>
    <source>
        <strain evidence="1 2">WCHAP100012</strain>
    </source>
</reference>